<accession>A0A8T1Y9V6</accession>
<gene>
    <name evidence="2" type="ORF">ISN45_Aa07g023370</name>
</gene>
<sequence length="129" mass="14131">MATLAPGHAVSYSWKRGGCNGVPLPYLIRPRRIFPPIDTFPFYNDYSSDDEGDSSMNVAESSTLDDKDVTAGHSDDEYVVVDKAEAIMTNSKTEKPGAIQMMELSKDTVGDDESEAKDAGYNSDEWVVV</sequence>
<feature type="region of interest" description="Disordered" evidence="1">
    <location>
        <begin position="108"/>
        <end position="129"/>
    </location>
</feature>
<dbReference type="AlphaFoldDB" id="A0A8T1Y9V6"/>
<proteinExistence type="predicted"/>
<reference evidence="2 3" key="1">
    <citation type="submission" date="2020-12" db="EMBL/GenBank/DDBJ databases">
        <title>Concerted genomic and epigenomic changes stabilize Arabidopsis allopolyploids.</title>
        <authorList>
            <person name="Chen Z."/>
        </authorList>
    </citation>
    <scope>NUCLEOTIDE SEQUENCE [LARGE SCALE GENOMIC DNA]</scope>
    <source>
        <strain evidence="2">Allo738</strain>
        <tissue evidence="2">Leaf</tissue>
    </source>
</reference>
<feature type="region of interest" description="Disordered" evidence="1">
    <location>
        <begin position="45"/>
        <end position="70"/>
    </location>
</feature>
<evidence type="ECO:0000256" key="1">
    <source>
        <dbReference type="SAM" id="MobiDB-lite"/>
    </source>
</evidence>
<organism evidence="2 3">
    <name type="scientific">Arabidopsis thaliana x Arabidopsis arenosa</name>
    <dbReference type="NCBI Taxonomy" id="1240361"/>
    <lineage>
        <taxon>Eukaryota</taxon>
        <taxon>Viridiplantae</taxon>
        <taxon>Streptophyta</taxon>
        <taxon>Embryophyta</taxon>
        <taxon>Tracheophyta</taxon>
        <taxon>Spermatophyta</taxon>
        <taxon>Magnoliopsida</taxon>
        <taxon>eudicotyledons</taxon>
        <taxon>Gunneridae</taxon>
        <taxon>Pentapetalae</taxon>
        <taxon>rosids</taxon>
        <taxon>malvids</taxon>
        <taxon>Brassicales</taxon>
        <taxon>Brassicaceae</taxon>
        <taxon>Camelineae</taxon>
        <taxon>Arabidopsis</taxon>
    </lineage>
</organism>
<dbReference type="EMBL" id="JAEFBK010000012">
    <property type="protein sequence ID" value="KAG7542348.1"/>
    <property type="molecule type" value="Genomic_DNA"/>
</dbReference>
<dbReference type="Proteomes" id="UP000694240">
    <property type="component" value="Chromosome 12"/>
</dbReference>
<protein>
    <submittedName>
        <fullName evidence="2">Uncharacterized protein</fullName>
    </submittedName>
</protein>
<comment type="caution">
    <text evidence="2">The sequence shown here is derived from an EMBL/GenBank/DDBJ whole genome shotgun (WGS) entry which is preliminary data.</text>
</comment>
<keyword evidence="3" id="KW-1185">Reference proteome</keyword>
<evidence type="ECO:0000313" key="3">
    <source>
        <dbReference type="Proteomes" id="UP000694240"/>
    </source>
</evidence>
<name>A0A8T1Y9V6_9BRAS</name>
<evidence type="ECO:0000313" key="2">
    <source>
        <dbReference type="EMBL" id="KAG7542348.1"/>
    </source>
</evidence>